<dbReference type="Gene3D" id="1.10.260.50">
    <property type="match status" value="1"/>
</dbReference>
<name>A0A6N9H8B3_9MICO</name>
<dbReference type="FunFam" id="3.40.640.10:FF:000084">
    <property type="entry name" value="IscS-like cysteine desulfurase"/>
    <property type="match status" value="1"/>
</dbReference>
<dbReference type="InterPro" id="IPR016454">
    <property type="entry name" value="Cysteine_dSase"/>
</dbReference>
<evidence type="ECO:0000256" key="1">
    <source>
        <dbReference type="ARBA" id="ARBA00001933"/>
    </source>
</evidence>
<dbReference type="Gene3D" id="3.40.640.10">
    <property type="entry name" value="Type I PLP-dependent aspartate aminotransferase-like (Major domain)"/>
    <property type="match status" value="1"/>
</dbReference>
<keyword evidence="5" id="KW-0663">Pyridoxal phosphate</keyword>
<dbReference type="Gene3D" id="3.90.1150.10">
    <property type="entry name" value="Aspartate Aminotransferase, domain 1"/>
    <property type="match status" value="1"/>
</dbReference>
<dbReference type="InterPro" id="IPR000192">
    <property type="entry name" value="Aminotrans_V_dom"/>
</dbReference>
<evidence type="ECO:0000256" key="7">
    <source>
        <dbReference type="ARBA" id="ARBA00023014"/>
    </source>
</evidence>
<dbReference type="PANTHER" id="PTHR11601">
    <property type="entry name" value="CYSTEINE DESULFURYLASE FAMILY MEMBER"/>
    <property type="match status" value="1"/>
</dbReference>
<dbReference type="InterPro" id="IPR015422">
    <property type="entry name" value="PyrdxlP-dep_Trfase_small"/>
</dbReference>
<dbReference type="InterPro" id="IPR015421">
    <property type="entry name" value="PyrdxlP-dep_Trfase_major"/>
</dbReference>
<keyword evidence="3 10" id="KW-0808">Transferase</keyword>
<dbReference type="SUPFAM" id="SSF53383">
    <property type="entry name" value="PLP-dependent transferases"/>
    <property type="match status" value="1"/>
</dbReference>
<evidence type="ECO:0000313" key="10">
    <source>
        <dbReference type="EMBL" id="MYM20209.1"/>
    </source>
</evidence>
<evidence type="ECO:0000256" key="6">
    <source>
        <dbReference type="ARBA" id="ARBA00023004"/>
    </source>
</evidence>
<reference evidence="10 11" key="1">
    <citation type="submission" date="2020-01" db="EMBL/GenBank/DDBJ databases">
        <authorList>
            <person name="Deng T."/>
        </authorList>
    </citation>
    <scope>NUCLEOTIDE SEQUENCE [LARGE SCALE GENOMIC DNA]</scope>
    <source>
        <strain evidence="10 11">5221</strain>
    </source>
</reference>
<accession>A0A6N9H8B3</accession>
<evidence type="ECO:0000256" key="2">
    <source>
        <dbReference type="ARBA" id="ARBA00006490"/>
    </source>
</evidence>
<comment type="similarity">
    <text evidence="2">Belongs to the class-V pyridoxal-phosphate-dependent aminotransferase family. NifS/IscS subfamily.</text>
</comment>
<dbReference type="GO" id="GO:0008483">
    <property type="term" value="F:transaminase activity"/>
    <property type="evidence" value="ECO:0007669"/>
    <property type="project" value="UniProtKB-KW"/>
</dbReference>
<dbReference type="GO" id="GO:0046872">
    <property type="term" value="F:metal ion binding"/>
    <property type="evidence" value="ECO:0007669"/>
    <property type="project" value="UniProtKB-KW"/>
</dbReference>
<evidence type="ECO:0000256" key="4">
    <source>
        <dbReference type="ARBA" id="ARBA00022723"/>
    </source>
</evidence>
<comment type="cofactor">
    <cofactor evidence="1">
        <name>pyridoxal 5'-phosphate</name>
        <dbReference type="ChEBI" id="CHEBI:597326"/>
    </cofactor>
</comment>
<dbReference type="RefSeq" id="WP_160953631.1">
    <property type="nucleotide sequence ID" value="NZ_WWEQ01000041.1"/>
</dbReference>
<keyword evidence="10" id="KW-0032">Aminotransferase</keyword>
<comment type="caution">
    <text evidence="10">The sequence shown here is derived from an EMBL/GenBank/DDBJ whole genome shotgun (WGS) entry which is preliminary data.</text>
</comment>
<dbReference type="InterPro" id="IPR015424">
    <property type="entry name" value="PyrdxlP-dep_Trfase"/>
</dbReference>
<dbReference type="GO" id="GO:0051536">
    <property type="term" value="F:iron-sulfur cluster binding"/>
    <property type="evidence" value="ECO:0007669"/>
    <property type="project" value="UniProtKB-KW"/>
</dbReference>
<dbReference type="EMBL" id="WWEQ01000041">
    <property type="protein sequence ID" value="MYM20209.1"/>
    <property type="molecule type" value="Genomic_DNA"/>
</dbReference>
<keyword evidence="7" id="KW-0411">Iron-sulfur</keyword>
<dbReference type="PIRSF" id="PIRSF005572">
    <property type="entry name" value="NifS"/>
    <property type="match status" value="1"/>
</dbReference>
<sequence length="411" mass="41298">MRAYFDHAATSPMQADVLAAYTAELTRVGNPSALHADGQAARMRLEAAREELAELAGAGSPSEVLFTSGGTEADNIAVQGLWRARNAQAARPRLLVSAVEHPAVLETAEALAARGAELAILPVDSAGVLDLAALEAELADSAERTALISVMAANNEVGALQPIARAAELARAHGVPLHIDAVQAFGQVPLDFSALGAAAMSITAHKLGGPVGVGALLLARDAEVAPVQFGGGQERAVRSGTLDVAGAVAFAAAARAACADRPQRTAALAALRDRLIAGIEAAVPQARLSGPAGPGRLPGSVHMVFPGCEADSLLFGFDAAGFDTSAGSACAAGVNRPSSVLLAMGMSETDARSAQRFTLGPTTTGAEVDALIAAVPGVVAQARAAGMVSAEPAWRAASAERPATPTGAVGR</sequence>
<feature type="domain" description="Aminotransferase class V" evidence="9">
    <location>
        <begin position="4"/>
        <end position="371"/>
    </location>
</feature>
<keyword evidence="11" id="KW-1185">Reference proteome</keyword>
<evidence type="ECO:0000259" key="9">
    <source>
        <dbReference type="Pfam" id="PF00266"/>
    </source>
</evidence>
<evidence type="ECO:0000256" key="5">
    <source>
        <dbReference type="ARBA" id="ARBA00022898"/>
    </source>
</evidence>
<proteinExistence type="inferred from homology"/>
<protein>
    <submittedName>
        <fullName evidence="10">Aminotransferase class V-fold PLP-dependent enzyme</fullName>
    </submittedName>
</protein>
<dbReference type="Pfam" id="PF00266">
    <property type="entry name" value="Aminotran_5"/>
    <property type="match status" value="1"/>
</dbReference>
<gene>
    <name evidence="10" type="ORF">GSY69_09575</name>
</gene>
<organism evidence="10 11">
    <name type="scientific">Brevibacterium rongguiense</name>
    <dbReference type="NCBI Taxonomy" id="2695267"/>
    <lineage>
        <taxon>Bacteria</taxon>
        <taxon>Bacillati</taxon>
        <taxon>Actinomycetota</taxon>
        <taxon>Actinomycetes</taxon>
        <taxon>Micrococcales</taxon>
        <taxon>Brevibacteriaceae</taxon>
        <taxon>Brevibacterium</taxon>
    </lineage>
</organism>
<keyword evidence="6" id="KW-0408">Iron</keyword>
<dbReference type="Proteomes" id="UP000469215">
    <property type="component" value="Unassembled WGS sequence"/>
</dbReference>
<evidence type="ECO:0000313" key="11">
    <source>
        <dbReference type="Proteomes" id="UP000469215"/>
    </source>
</evidence>
<evidence type="ECO:0000256" key="3">
    <source>
        <dbReference type="ARBA" id="ARBA00022679"/>
    </source>
</evidence>
<dbReference type="AlphaFoldDB" id="A0A6N9H8B3"/>
<evidence type="ECO:0000256" key="8">
    <source>
        <dbReference type="ARBA" id="ARBA00050776"/>
    </source>
</evidence>
<dbReference type="PANTHER" id="PTHR11601:SF34">
    <property type="entry name" value="CYSTEINE DESULFURASE"/>
    <property type="match status" value="1"/>
</dbReference>
<dbReference type="GO" id="GO:0031071">
    <property type="term" value="F:cysteine desulfurase activity"/>
    <property type="evidence" value="ECO:0007669"/>
    <property type="project" value="UniProtKB-EC"/>
</dbReference>
<comment type="catalytic activity">
    <reaction evidence="8">
        <text>(sulfur carrier)-H + L-cysteine = (sulfur carrier)-SH + L-alanine</text>
        <dbReference type="Rhea" id="RHEA:43892"/>
        <dbReference type="Rhea" id="RHEA-COMP:14737"/>
        <dbReference type="Rhea" id="RHEA-COMP:14739"/>
        <dbReference type="ChEBI" id="CHEBI:29917"/>
        <dbReference type="ChEBI" id="CHEBI:35235"/>
        <dbReference type="ChEBI" id="CHEBI:57972"/>
        <dbReference type="ChEBI" id="CHEBI:64428"/>
        <dbReference type="EC" id="2.8.1.7"/>
    </reaction>
</comment>
<keyword evidence="4" id="KW-0479">Metal-binding</keyword>